<dbReference type="InterPro" id="IPR050898">
    <property type="entry name" value="Plant_acyltransferase"/>
</dbReference>
<protein>
    <submittedName>
        <fullName evidence="2">Uncharacterized protein</fullName>
    </submittedName>
</protein>
<sequence>MVEVQILGTTLVYPSLPFPSCHQPLPLSHLDTDRILHLPFRTLRLYAPSPSPSAADPADVVAAALSAALPLFFPLAASLFRRPSDNRHEVRPPATGIPFTRAASPLTLAELSARPGSPLLDRFAPDPAPGEALAHPLVIQVTRLACGGFALGACVHHALCDGAGFTQFLSAVAGFARGAERPAVEPVWERAELLGPRSPARVEVPLFRHVLGIDGDVARSGPYDVVEASIEGPLVRECFHVSEACMERLRNRLSEEAGSSCTTFEALSAYIWRARIKASGTPQDEVVKLVYSMNVRRLLKPAPALPAGYWGNVCVPVYVHLSVRELMKQPLWETARSIKTSKQSVTDEYVRSYIDFQQLHYAEGITAGKRVSAFTDWRHLGHSDIDFGWGGPVSVMPLSWRLLGSLEPCFLLPNGADDVEKKNGFKVLISLPEKVMQSFRADMEIFAS</sequence>
<reference evidence="2 3" key="1">
    <citation type="journal article" date="2019" name="Nat. Plants">
        <title>Genome sequencing of Musa balbisiana reveals subgenome evolution and function divergence in polyploid bananas.</title>
        <authorList>
            <person name="Yao X."/>
        </authorList>
    </citation>
    <scope>NUCLEOTIDE SEQUENCE [LARGE SCALE GENOMIC DNA]</scope>
    <source>
        <strain evidence="3">cv. DH-PKW</strain>
        <tissue evidence="2">Leaves</tissue>
    </source>
</reference>
<comment type="caution">
    <text evidence="2">The sequence shown here is derived from an EMBL/GenBank/DDBJ whole genome shotgun (WGS) entry which is preliminary data.</text>
</comment>
<evidence type="ECO:0000256" key="1">
    <source>
        <dbReference type="ARBA" id="ARBA00009861"/>
    </source>
</evidence>
<dbReference type="Proteomes" id="UP000317650">
    <property type="component" value="Chromosome 7"/>
</dbReference>
<dbReference type="EMBL" id="PYDT01000005">
    <property type="protein sequence ID" value="THU60670.1"/>
    <property type="molecule type" value="Genomic_DNA"/>
</dbReference>
<evidence type="ECO:0000313" key="2">
    <source>
        <dbReference type="EMBL" id="THU60670.1"/>
    </source>
</evidence>
<evidence type="ECO:0000313" key="3">
    <source>
        <dbReference type="Proteomes" id="UP000317650"/>
    </source>
</evidence>
<dbReference type="AlphaFoldDB" id="A0A4S8JFP4"/>
<name>A0A4S8JFP4_MUSBA</name>
<accession>A0A4S8JFP4</accession>
<keyword evidence="3" id="KW-1185">Reference proteome</keyword>
<dbReference type="Gene3D" id="3.30.559.10">
    <property type="entry name" value="Chloramphenicol acetyltransferase-like domain"/>
    <property type="match status" value="2"/>
</dbReference>
<dbReference type="InterPro" id="IPR023213">
    <property type="entry name" value="CAT-like_dom_sf"/>
</dbReference>
<comment type="similarity">
    <text evidence="1">Belongs to the plant acyltransferase family.</text>
</comment>
<organism evidence="2 3">
    <name type="scientific">Musa balbisiana</name>
    <name type="common">Banana</name>
    <dbReference type="NCBI Taxonomy" id="52838"/>
    <lineage>
        <taxon>Eukaryota</taxon>
        <taxon>Viridiplantae</taxon>
        <taxon>Streptophyta</taxon>
        <taxon>Embryophyta</taxon>
        <taxon>Tracheophyta</taxon>
        <taxon>Spermatophyta</taxon>
        <taxon>Magnoliopsida</taxon>
        <taxon>Liliopsida</taxon>
        <taxon>Zingiberales</taxon>
        <taxon>Musaceae</taxon>
        <taxon>Musa</taxon>
    </lineage>
</organism>
<dbReference type="Pfam" id="PF02458">
    <property type="entry name" value="Transferase"/>
    <property type="match status" value="1"/>
</dbReference>
<dbReference type="PANTHER" id="PTHR31147">
    <property type="entry name" value="ACYL TRANSFERASE 4"/>
    <property type="match status" value="1"/>
</dbReference>
<gene>
    <name evidence="2" type="ORF">C4D60_Mb07t15230</name>
</gene>
<dbReference type="PANTHER" id="PTHR31147:SF33">
    <property type="entry name" value="N-HYDROXYCINNAMOYL_BENZOYLTRANSFERASE, PUTATIVE-RELATED"/>
    <property type="match status" value="1"/>
</dbReference>
<proteinExistence type="inferred from homology"/>